<comment type="caution">
    <text evidence="2">The sequence shown here is derived from an EMBL/GenBank/DDBJ whole genome shotgun (WGS) entry which is preliminary data.</text>
</comment>
<feature type="region of interest" description="Disordered" evidence="1">
    <location>
        <begin position="79"/>
        <end position="129"/>
    </location>
</feature>
<reference evidence="2" key="1">
    <citation type="submission" date="2020-06" db="EMBL/GenBank/DDBJ databases">
        <authorList>
            <person name="Li T."/>
            <person name="Hu X."/>
            <person name="Zhang T."/>
            <person name="Song X."/>
            <person name="Zhang H."/>
            <person name="Dai N."/>
            <person name="Sheng W."/>
            <person name="Hou X."/>
            <person name="Wei L."/>
        </authorList>
    </citation>
    <scope>NUCLEOTIDE SEQUENCE</scope>
    <source>
        <strain evidence="2">3651</strain>
        <tissue evidence="2">Leaf</tissue>
    </source>
</reference>
<dbReference type="AlphaFoldDB" id="A0AAE1YEN7"/>
<accession>A0AAE1YEN7</accession>
<keyword evidence="3" id="KW-1185">Reference proteome</keyword>
<organism evidence="2 3">
    <name type="scientific">Sesamum alatum</name>
    <dbReference type="NCBI Taxonomy" id="300844"/>
    <lineage>
        <taxon>Eukaryota</taxon>
        <taxon>Viridiplantae</taxon>
        <taxon>Streptophyta</taxon>
        <taxon>Embryophyta</taxon>
        <taxon>Tracheophyta</taxon>
        <taxon>Spermatophyta</taxon>
        <taxon>Magnoliopsida</taxon>
        <taxon>eudicotyledons</taxon>
        <taxon>Gunneridae</taxon>
        <taxon>Pentapetalae</taxon>
        <taxon>asterids</taxon>
        <taxon>lamiids</taxon>
        <taxon>Lamiales</taxon>
        <taxon>Pedaliaceae</taxon>
        <taxon>Sesamum</taxon>
    </lineage>
</organism>
<gene>
    <name evidence="2" type="ORF">Salat_1166100</name>
</gene>
<evidence type="ECO:0000313" key="3">
    <source>
        <dbReference type="Proteomes" id="UP001293254"/>
    </source>
</evidence>
<dbReference type="EMBL" id="JACGWO010000004">
    <property type="protein sequence ID" value="KAK4428663.1"/>
    <property type="molecule type" value="Genomic_DNA"/>
</dbReference>
<evidence type="ECO:0000313" key="2">
    <source>
        <dbReference type="EMBL" id="KAK4428663.1"/>
    </source>
</evidence>
<name>A0AAE1YEN7_9LAMI</name>
<sequence>MSKDFYLSNNYRHLLLEQIQHPKGFKEDFDVSQLELGKDESLKSYEDEGKVIDVPIHNEFYSLLPPQSMDPFIMNTRFTPIDGGTPSDTLAKVREPSSQPTGHGNIPLPSDNEGDARNNTEVDVPTPPF</sequence>
<proteinExistence type="predicted"/>
<reference evidence="2" key="2">
    <citation type="journal article" date="2024" name="Plant">
        <title>Genomic evolution and insights into agronomic trait innovations of Sesamum species.</title>
        <authorList>
            <person name="Miao H."/>
            <person name="Wang L."/>
            <person name="Qu L."/>
            <person name="Liu H."/>
            <person name="Sun Y."/>
            <person name="Le M."/>
            <person name="Wang Q."/>
            <person name="Wei S."/>
            <person name="Zheng Y."/>
            <person name="Lin W."/>
            <person name="Duan Y."/>
            <person name="Cao H."/>
            <person name="Xiong S."/>
            <person name="Wang X."/>
            <person name="Wei L."/>
            <person name="Li C."/>
            <person name="Ma Q."/>
            <person name="Ju M."/>
            <person name="Zhao R."/>
            <person name="Li G."/>
            <person name="Mu C."/>
            <person name="Tian Q."/>
            <person name="Mei H."/>
            <person name="Zhang T."/>
            <person name="Gao T."/>
            <person name="Zhang H."/>
        </authorList>
    </citation>
    <scope>NUCLEOTIDE SEQUENCE</scope>
    <source>
        <strain evidence="2">3651</strain>
    </source>
</reference>
<evidence type="ECO:0000256" key="1">
    <source>
        <dbReference type="SAM" id="MobiDB-lite"/>
    </source>
</evidence>
<protein>
    <submittedName>
        <fullName evidence="2">Uncharacterized protein</fullName>
    </submittedName>
</protein>
<dbReference type="Proteomes" id="UP001293254">
    <property type="component" value="Unassembled WGS sequence"/>
</dbReference>